<dbReference type="InterPro" id="IPR029058">
    <property type="entry name" value="AB_hydrolase_fold"/>
</dbReference>
<dbReference type="InterPro" id="IPR000073">
    <property type="entry name" value="AB_hydrolase_1"/>
</dbReference>
<evidence type="ECO:0000313" key="3">
    <source>
        <dbReference type="Proteomes" id="UP000597444"/>
    </source>
</evidence>
<dbReference type="PANTHER" id="PTHR43194">
    <property type="entry name" value="HYDROLASE ALPHA/BETA FOLD FAMILY"/>
    <property type="match status" value="1"/>
</dbReference>
<dbReference type="EMBL" id="BNJK01000001">
    <property type="protein sequence ID" value="GHO96444.1"/>
    <property type="molecule type" value="Genomic_DNA"/>
</dbReference>
<dbReference type="PANTHER" id="PTHR43194:SF2">
    <property type="entry name" value="PEROXISOMAL MEMBRANE PROTEIN LPX1"/>
    <property type="match status" value="1"/>
</dbReference>
<name>A0A8J3N2U6_9CHLR</name>
<protein>
    <submittedName>
        <fullName evidence="2">Alpha/beta hydrolase</fullName>
    </submittedName>
</protein>
<dbReference type="Gene3D" id="3.40.50.1820">
    <property type="entry name" value="alpha/beta hydrolase"/>
    <property type="match status" value="1"/>
</dbReference>
<comment type="caution">
    <text evidence="2">The sequence shown here is derived from an EMBL/GenBank/DDBJ whole genome shotgun (WGS) entry which is preliminary data.</text>
</comment>
<dbReference type="AlphaFoldDB" id="A0A8J3N2U6"/>
<dbReference type="InterPro" id="IPR050228">
    <property type="entry name" value="Carboxylesterase_BioH"/>
</dbReference>
<gene>
    <name evidence="2" type="ORF">KSF_064920</name>
</gene>
<feature type="domain" description="AB hydrolase-1" evidence="1">
    <location>
        <begin position="23"/>
        <end position="271"/>
    </location>
</feature>
<organism evidence="2 3">
    <name type="scientific">Reticulibacter mediterranei</name>
    <dbReference type="NCBI Taxonomy" id="2778369"/>
    <lineage>
        <taxon>Bacteria</taxon>
        <taxon>Bacillati</taxon>
        <taxon>Chloroflexota</taxon>
        <taxon>Ktedonobacteria</taxon>
        <taxon>Ktedonobacterales</taxon>
        <taxon>Reticulibacteraceae</taxon>
        <taxon>Reticulibacter</taxon>
    </lineage>
</organism>
<dbReference type="Pfam" id="PF12697">
    <property type="entry name" value="Abhydrolase_6"/>
    <property type="match status" value="1"/>
</dbReference>
<sequence>MTNLTAHEQQEIDRANTSGLQPVVFVHGLYLLASSWNNWRTFFEERGYTTLAPGWPDDPKTVVEAHDNPEVFAHKRIKQVTDYYAQALSRLKKKPAVIGHSFGGLIAQQLADEGLSSVTVAIDPAGFRGVLPVPLSELKSGAPVLSNPFNYHRAISLTYEQFRYGFTNALSEEESRQLYEQFAVPGSGTPVFQAAAANLNPWTEDQVNTRNPERGPLLLIAGEKDHTVPLAVVTAAYKLQQQNPSVTAFHEIPGRGHSLTIDHGWREVAEVAFAFVAEQLSISQ</sequence>
<proteinExistence type="predicted"/>
<dbReference type="GO" id="GO:0016787">
    <property type="term" value="F:hydrolase activity"/>
    <property type="evidence" value="ECO:0007669"/>
    <property type="project" value="UniProtKB-KW"/>
</dbReference>
<keyword evidence="3" id="KW-1185">Reference proteome</keyword>
<dbReference type="RefSeq" id="WP_220207070.1">
    <property type="nucleotide sequence ID" value="NZ_BNJK01000001.1"/>
</dbReference>
<accession>A0A8J3N2U6</accession>
<evidence type="ECO:0000313" key="2">
    <source>
        <dbReference type="EMBL" id="GHO96444.1"/>
    </source>
</evidence>
<keyword evidence="2" id="KW-0378">Hydrolase</keyword>
<evidence type="ECO:0000259" key="1">
    <source>
        <dbReference type="Pfam" id="PF12697"/>
    </source>
</evidence>
<reference evidence="2" key="1">
    <citation type="submission" date="2020-10" db="EMBL/GenBank/DDBJ databases">
        <title>Taxonomic study of unclassified bacteria belonging to the class Ktedonobacteria.</title>
        <authorList>
            <person name="Yabe S."/>
            <person name="Wang C.M."/>
            <person name="Zheng Y."/>
            <person name="Sakai Y."/>
            <person name="Cavaletti L."/>
            <person name="Monciardini P."/>
            <person name="Donadio S."/>
        </authorList>
    </citation>
    <scope>NUCLEOTIDE SEQUENCE</scope>
    <source>
        <strain evidence="2">ID150040</strain>
    </source>
</reference>
<dbReference type="SUPFAM" id="SSF53474">
    <property type="entry name" value="alpha/beta-Hydrolases"/>
    <property type="match status" value="1"/>
</dbReference>
<dbReference type="Proteomes" id="UP000597444">
    <property type="component" value="Unassembled WGS sequence"/>
</dbReference>